<dbReference type="EMBL" id="CP041186">
    <property type="protein sequence ID" value="QDG49836.1"/>
    <property type="molecule type" value="Genomic_DNA"/>
</dbReference>
<keyword evidence="1" id="KW-0812">Transmembrane</keyword>
<feature type="transmembrane region" description="Helical" evidence="1">
    <location>
        <begin position="64"/>
        <end position="85"/>
    </location>
</feature>
<feature type="transmembrane region" description="Helical" evidence="1">
    <location>
        <begin position="105"/>
        <end position="125"/>
    </location>
</feature>
<dbReference type="RefSeq" id="WP_141196333.1">
    <property type="nucleotide sequence ID" value="NZ_CP041186.1"/>
</dbReference>
<sequence>MNTDTQYSERKVSWYGWQLFLADCAALALLVTGYASEPLFFLGLGLFGLGAPSLHFHHGETKKAVVVGLLRILGPFAVLKFAYAIELFGASRSGSSETAWLGTFFFDLPVMAVTGFFVAITDWALAVRELEVSSIEGEGSEADRADA</sequence>
<name>A0A4Y6PNE6_PERCE</name>
<accession>A0A5B8Y0W0</accession>
<dbReference type="AlphaFoldDB" id="A0A4Y6PNE6"/>
<organism evidence="2 3">
    <name type="scientific">Persicimonas caeni</name>
    <dbReference type="NCBI Taxonomy" id="2292766"/>
    <lineage>
        <taxon>Bacteria</taxon>
        <taxon>Deltaproteobacteria</taxon>
        <taxon>Bradymonadales</taxon>
        <taxon>Bradymonadaceae</taxon>
        <taxon>Persicimonas</taxon>
    </lineage>
</organism>
<gene>
    <name evidence="2" type="ORF">FIV42_03500</name>
</gene>
<evidence type="ECO:0000256" key="1">
    <source>
        <dbReference type="SAM" id="Phobius"/>
    </source>
</evidence>
<protein>
    <submittedName>
        <fullName evidence="2">Uncharacterized protein</fullName>
    </submittedName>
</protein>
<feature type="transmembrane region" description="Helical" evidence="1">
    <location>
        <begin position="39"/>
        <end position="57"/>
    </location>
</feature>
<keyword evidence="1" id="KW-1133">Transmembrane helix</keyword>
<evidence type="ECO:0000313" key="3">
    <source>
        <dbReference type="Proteomes" id="UP000315995"/>
    </source>
</evidence>
<feature type="transmembrane region" description="Helical" evidence="1">
    <location>
        <begin position="12"/>
        <end position="33"/>
    </location>
</feature>
<evidence type="ECO:0000313" key="2">
    <source>
        <dbReference type="EMBL" id="QDG49836.1"/>
    </source>
</evidence>
<keyword evidence="1" id="KW-0472">Membrane</keyword>
<dbReference type="Proteomes" id="UP000315995">
    <property type="component" value="Chromosome"/>
</dbReference>
<proteinExistence type="predicted"/>
<keyword evidence="3" id="KW-1185">Reference proteome</keyword>
<accession>A0A4Y6PNE6</accession>
<reference evidence="2 3" key="1">
    <citation type="submission" date="2019-06" db="EMBL/GenBank/DDBJ databases">
        <title>Persicimonas caeni gen. nov., sp. nov., a predatory bacterium isolated from solar saltern.</title>
        <authorList>
            <person name="Wang S."/>
        </authorList>
    </citation>
    <scope>NUCLEOTIDE SEQUENCE [LARGE SCALE GENOMIC DNA]</scope>
    <source>
        <strain evidence="2 3">YN101</strain>
    </source>
</reference>